<dbReference type="EMBL" id="JAWRVE010000139">
    <property type="protein sequence ID" value="KAL1854432.1"/>
    <property type="molecule type" value="Genomic_DNA"/>
</dbReference>
<evidence type="ECO:0000256" key="2">
    <source>
        <dbReference type="ARBA" id="ARBA00023043"/>
    </source>
</evidence>
<comment type="catalytic activity">
    <reaction evidence="3">
        <text>beta-D-fructose 1,6-bisphosphate = D-glyceraldehyde 3-phosphate + dihydroxyacetone phosphate</text>
        <dbReference type="Rhea" id="RHEA:14729"/>
        <dbReference type="ChEBI" id="CHEBI:32966"/>
        <dbReference type="ChEBI" id="CHEBI:57642"/>
        <dbReference type="ChEBI" id="CHEBI:59776"/>
        <dbReference type="EC" id="4.1.2.13"/>
    </reaction>
</comment>
<dbReference type="PANTHER" id="PTHR24166:SF48">
    <property type="entry name" value="PROTEIN VAPYRIN"/>
    <property type="match status" value="1"/>
</dbReference>
<dbReference type="SUPFAM" id="SSF48403">
    <property type="entry name" value="Ankyrin repeat"/>
    <property type="match status" value="1"/>
</dbReference>
<keyword evidence="2" id="KW-0040">ANK repeat</keyword>
<keyword evidence="5" id="KW-1185">Reference proteome</keyword>
<evidence type="ECO:0000313" key="4">
    <source>
        <dbReference type="EMBL" id="KAL1854432.1"/>
    </source>
</evidence>
<organism evidence="4 5">
    <name type="scientific">Diaporthe australafricana</name>
    <dbReference type="NCBI Taxonomy" id="127596"/>
    <lineage>
        <taxon>Eukaryota</taxon>
        <taxon>Fungi</taxon>
        <taxon>Dikarya</taxon>
        <taxon>Ascomycota</taxon>
        <taxon>Pezizomycotina</taxon>
        <taxon>Sordariomycetes</taxon>
        <taxon>Sordariomycetidae</taxon>
        <taxon>Diaporthales</taxon>
        <taxon>Diaporthaceae</taxon>
        <taxon>Diaporthe</taxon>
    </lineage>
</organism>
<dbReference type="Gene3D" id="1.25.40.20">
    <property type="entry name" value="Ankyrin repeat-containing domain"/>
    <property type="match status" value="2"/>
</dbReference>
<dbReference type="PANTHER" id="PTHR24166">
    <property type="entry name" value="ROLLING PEBBLES, ISOFORM B"/>
    <property type="match status" value="1"/>
</dbReference>
<keyword evidence="3" id="KW-0456">Lyase</keyword>
<comment type="function">
    <text evidence="3">Catalyzes the aldol condensation of dihydroxyacetone phosphate (DHAP or glycerone-phosphate) with glyceraldehyde 3-phosphate (G3P) to form fructose 1,6-bisphosphate (FBP) in gluconeogenesis and the reverse reaction in glycolysis.</text>
</comment>
<dbReference type="EC" id="4.1.2.13" evidence="3"/>
<comment type="cofactor">
    <cofactor evidence="3">
        <name>Zn(2+)</name>
        <dbReference type="ChEBI" id="CHEBI:29105"/>
    </cofactor>
    <text evidence="3">Binds 2 Zn(2+) ions per subunit. One is catalytic and the other provides a structural contribution.</text>
</comment>
<evidence type="ECO:0000256" key="1">
    <source>
        <dbReference type="ARBA" id="ARBA00022737"/>
    </source>
</evidence>
<dbReference type="InterPro" id="IPR050889">
    <property type="entry name" value="Dendritic_Spine_Reg/Scaffold"/>
</dbReference>
<comment type="pathway">
    <text evidence="3">Carbohydrate degradation; glycolysis; D-glyceraldehyde 3-phosphate and glycerone phosphate from D-glucose: step 4/4.</text>
</comment>
<dbReference type="InterPro" id="IPR036770">
    <property type="entry name" value="Ankyrin_rpt-contain_sf"/>
</dbReference>
<reference evidence="4 5" key="1">
    <citation type="journal article" date="2024" name="IMA Fungus">
        <title>IMA Genome - F19 : A genome assembly and annotation guide to empower mycologists, including annotated draft genome sequences of Ceratocystis pirilliformis, Diaporthe australafricana, Fusarium ophioides, Paecilomyces lecythidis, and Sporothrix stenoceras.</title>
        <authorList>
            <person name="Aylward J."/>
            <person name="Wilson A.M."/>
            <person name="Visagie C.M."/>
            <person name="Spraker J."/>
            <person name="Barnes I."/>
            <person name="Buitendag C."/>
            <person name="Ceriani C."/>
            <person name="Del Mar Angel L."/>
            <person name="du Plessis D."/>
            <person name="Fuchs T."/>
            <person name="Gasser K."/>
            <person name="Kramer D."/>
            <person name="Li W."/>
            <person name="Munsamy K."/>
            <person name="Piso A."/>
            <person name="Price J.L."/>
            <person name="Sonnekus B."/>
            <person name="Thomas C."/>
            <person name="van der Nest A."/>
            <person name="van Dijk A."/>
            <person name="van Heerden A."/>
            <person name="van Vuuren N."/>
            <person name="Yilmaz N."/>
            <person name="Duong T.A."/>
            <person name="van der Merwe N.A."/>
            <person name="Wingfield M.J."/>
            <person name="Wingfield B.D."/>
        </authorList>
    </citation>
    <scope>NUCLEOTIDE SEQUENCE [LARGE SCALE GENOMIC DNA]</scope>
    <source>
        <strain evidence="4 5">CMW 18300</strain>
    </source>
</reference>
<keyword evidence="1" id="KW-0677">Repeat</keyword>
<gene>
    <name evidence="4" type="ORF">Daus18300_011452</name>
</gene>
<dbReference type="Gene3D" id="3.20.20.70">
    <property type="entry name" value="Aldolase class I"/>
    <property type="match status" value="1"/>
</dbReference>
<proteinExistence type="inferred from homology"/>
<accession>A0ABR3W6S5</accession>
<comment type="caution">
    <text evidence="4">The sequence shown here is derived from an EMBL/GenBank/DDBJ whole genome shotgun (WGS) entry which is preliminary data.</text>
</comment>
<evidence type="ECO:0000313" key="5">
    <source>
        <dbReference type="Proteomes" id="UP001583177"/>
    </source>
</evidence>
<dbReference type="InterPro" id="IPR000771">
    <property type="entry name" value="FBA_II"/>
</dbReference>
<dbReference type="InterPro" id="IPR013785">
    <property type="entry name" value="Aldolase_TIM"/>
</dbReference>
<keyword evidence="3" id="KW-0862">Zinc</keyword>
<keyword evidence="3" id="KW-0479">Metal-binding</keyword>
<dbReference type="Proteomes" id="UP001583177">
    <property type="component" value="Unassembled WGS sequence"/>
</dbReference>
<dbReference type="Pfam" id="PF01116">
    <property type="entry name" value="F_bP_aldolase"/>
    <property type="match status" value="1"/>
</dbReference>
<evidence type="ECO:0000256" key="3">
    <source>
        <dbReference type="RuleBase" id="RU366023"/>
    </source>
</evidence>
<protein>
    <recommendedName>
        <fullName evidence="3">Fructose-bisphosphate aldolase</fullName>
        <shortName evidence="3">FBP aldolase</shortName>
        <ecNumber evidence="3">4.1.2.13</ecNumber>
    </recommendedName>
</protein>
<sequence length="484" mass="53268">MASPSTSTPSAAPYHEYQRRGPQILPNWISDGDGALHDHDGAVLHETEYLDLLRAIIKRNDVLLLRKYLALHPSSLGPGETLRDDPFWTAAAHGTTDALDVMLQHWAANHSAFPAPDARGFRLLNVACAHAQLPTARFLMDKQRPWASRFGDLEHDDSEELMHLLLSKGARATDATFPPGNTEPLLPLTMVSRVPALPWLDAFIDEGADVHARTIYVDTSGLFGGACDVAWDVTPLHLGSMFANANSIQTLRDRRGEGIEWRDMVSCRDSHGRLPLHWAAGGSWAETKAAPRDILRTMELVLGSAADIVSEPDAQGDTPLHYAVCNSIDGAAPEINHHILFHHDTVNDWKAKNRHLQILQAAEDGKYGVIAAIAYSIEQILGLVRAAEKSRSPLILQFFPWAITFSDGLLIRTAANAAQRASVPVSVHLDHAQDEAIIKLAADMLPFDSIMVDMSHHEKEANLSKTAKWVKYCNDRQIATEAEP</sequence>
<comment type="similarity">
    <text evidence="3">Belongs to the class II fructose-bisphosphate aldolase family.</text>
</comment>
<keyword evidence="3" id="KW-0324">Glycolysis</keyword>
<name>A0ABR3W6S5_9PEZI</name>
<dbReference type="SUPFAM" id="SSF51569">
    <property type="entry name" value="Aldolase"/>
    <property type="match status" value="1"/>
</dbReference>